<feature type="compositionally biased region" description="Acidic residues" evidence="1">
    <location>
        <begin position="692"/>
        <end position="706"/>
    </location>
</feature>
<dbReference type="GO" id="GO:0034451">
    <property type="term" value="C:centriolar satellite"/>
    <property type="evidence" value="ECO:0007669"/>
    <property type="project" value="TreeGrafter"/>
</dbReference>
<feature type="region of interest" description="Disordered" evidence="1">
    <location>
        <begin position="158"/>
        <end position="207"/>
    </location>
</feature>
<accession>A0A2R5GJA6</accession>
<dbReference type="GO" id="GO:0071539">
    <property type="term" value="P:protein localization to centrosome"/>
    <property type="evidence" value="ECO:0007669"/>
    <property type="project" value="TreeGrafter"/>
</dbReference>
<name>A0A2R5GJA6_9STRA</name>
<organism evidence="3 4">
    <name type="scientific">Hondaea fermentalgiana</name>
    <dbReference type="NCBI Taxonomy" id="2315210"/>
    <lineage>
        <taxon>Eukaryota</taxon>
        <taxon>Sar</taxon>
        <taxon>Stramenopiles</taxon>
        <taxon>Bigyra</taxon>
        <taxon>Labyrinthulomycetes</taxon>
        <taxon>Thraustochytrida</taxon>
        <taxon>Thraustochytriidae</taxon>
        <taxon>Hondaea</taxon>
    </lineage>
</organism>
<comment type="caution">
    <text evidence="3">The sequence shown here is derived from an EMBL/GenBank/DDBJ whole genome shotgun (WGS) entry which is preliminary data.</text>
</comment>
<dbReference type="GO" id="GO:0060271">
    <property type="term" value="P:cilium assembly"/>
    <property type="evidence" value="ECO:0007669"/>
    <property type="project" value="TreeGrafter"/>
</dbReference>
<dbReference type="InParanoid" id="A0A2R5GJA6"/>
<feature type="region of interest" description="Disordered" evidence="1">
    <location>
        <begin position="1001"/>
        <end position="1035"/>
    </location>
</feature>
<dbReference type="CDD" id="cd00030">
    <property type="entry name" value="C2"/>
    <property type="match status" value="1"/>
</dbReference>
<dbReference type="GO" id="GO:0061511">
    <property type="term" value="P:centriole elongation"/>
    <property type="evidence" value="ECO:0007669"/>
    <property type="project" value="TreeGrafter"/>
</dbReference>
<dbReference type="SUPFAM" id="SSF49562">
    <property type="entry name" value="C2 domain (Calcium/lipid-binding domain, CaLB)"/>
    <property type="match status" value="1"/>
</dbReference>
<dbReference type="Proteomes" id="UP000241890">
    <property type="component" value="Unassembled WGS sequence"/>
</dbReference>
<proteinExistence type="predicted"/>
<dbReference type="InterPro" id="IPR035892">
    <property type="entry name" value="C2_domain_sf"/>
</dbReference>
<dbReference type="Gene3D" id="2.60.40.150">
    <property type="entry name" value="C2 domain"/>
    <property type="match status" value="1"/>
</dbReference>
<feature type="compositionally biased region" description="Polar residues" evidence="1">
    <location>
        <begin position="158"/>
        <end position="174"/>
    </location>
</feature>
<evidence type="ECO:0000313" key="4">
    <source>
        <dbReference type="Proteomes" id="UP000241890"/>
    </source>
</evidence>
<feature type="compositionally biased region" description="Basic and acidic residues" evidence="1">
    <location>
        <begin position="1015"/>
        <end position="1026"/>
    </location>
</feature>
<gene>
    <name evidence="3" type="ORF">FCC1311_049642</name>
</gene>
<reference evidence="3 4" key="1">
    <citation type="submission" date="2017-12" db="EMBL/GenBank/DDBJ databases">
        <title>Sequencing, de novo assembly and annotation of complete genome of a new Thraustochytrid species, strain FCC1311.</title>
        <authorList>
            <person name="Sedici K."/>
            <person name="Godart F."/>
            <person name="Aiese Cigliano R."/>
            <person name="Sanseverino W."/>
            <person name="Barakat M."/>
            <person name="Ortet P."/>
            <person name="Marechal E."/>
            <person name="Cagnac O."/>
            <person name="Amato A."/>
        </authorList>
    </citation>
    <scope>NUCLEOTIDE SEQUENCE [LARGE SCALE GENOMIC DNA]</scope>
</reference>
<dbReference type="GO" id="GO:0005814">
    <property type="term" value="C:centriole"/>
    <property type="evidence" value="ECO:0007669"/>
    <property type="project" value="TreeGrafter"/>
</dbReference>
<feature type="compositionally biased region" description="Low complexity" evidence="1">
    <location>
        <begin position="1484"/>
        <end position="1498"/>
    </location>
</feature>
<feature type="compositionally biased region" description="Polar residues" evidence="1">
    <location>
        <begin position="1407"/>
        <end position="1421"/>
    </location>
</feature>
<evidence type="ECO:0000256" key="1">
    <source>
        <dbReference type="SAM" id="MobiDB-lite"/>
    </source>
</evidence>
<feature type="region of interest" description="Disordered" evidence="1">
    <location>
        <begin position="767"/>
        <end position="791"/>
    </location>
</feature>
<feature type="region of interest" description="Disordered" evidence="1">
    <location>
        <begin position="690"/>
        <end position="725"/>
    </location>
</feature>
<feature type="region of interest" description="Disordered" evidence="1">
    <location>
        <begin position="1167"/>
        <end position="1187"/>
    </location>
</feature>
<feature type="compositionally biased region" description="Basic and acidic residues" evidence="1">
    <location>
        <begin position="1390"/>
        <end position="1406"/>
    </location>
</feature>
<dbReference type="InterPro" id="IPR000008">
    <property type="entry name" value="C2_dom"/>
</dbReference>
<dbReference type="PANTHER" id="PTHR21254:SF1">
    <property type="entry name" value="C2 DOMAIN-CONTAINING PROTEIN 3"/>
    <property type="match status" value="1"/>
</dbReference>
<feature type="compositionally biased region" description="Polar residues" evidence="1">
    <location>
        <begin position="1001"/>
        <end position="1011"/>
    </location>
</feature>
<evidence type="ECO:0000313" key="3">
    <source>
        <dbReference type="EMBL" id="GBG28743.1"/>
    </source>
</evidence>
<keyword evidence="4" id="KW-1185">Reference proteome</keyword>
<dbReference type="EMBL" id="BEYU01000047">
    <property type="protein sequence ID" value="GBG28743.1"/>
    <property type="molecule type" value="Genomic_DNA"/>
</dbReference>
<dbReference type="PROSITE" id="PS50004">
    <property type="entry name" value="C2"/>
    <property type="match status" value="1"/>
</dbReference>
<dbReference type="OrthoDB" id="79771at2759"/>
<dbReference type="Pfam" id="PF00168">
    <property type="entry name" value="C2"/>
    <property type="match status" value="1"/>
</dbReference>
<feature type="domain" description="C2" evidence="2">
    <location>
        <begin position="786"/>
        <end position="916"/>
    </location>
</feature>
<protein>
    <recommendedName>
        <fullName evidence="2">C2 domain-containing protein</fullName>
    </recommendedName>
</protein>
<evidence type="ECO:0000259" key="2">
    <source>
        <dbReference type="PROSITE" id="PS50004"/>
    </source>
</evidence>
<feature type="compositionally biased region" description="Acidic residues" evidence="1">
    <location>
        <begin position="1306"/>
        <end position="1324"/>
    </location>
</feature>
<sequence>MVSPGPSQEHALVVYPDGPSFAGHRPSSPWYEEPRFPESGVLASAYAPGVGVINASGETADLETWIPQLLHEIGDTVGFPTDPLLAAMQPVTAAVAAGLRSVESVEFVLSEIDANPKLWSHKSSSHDVKPDFSIECLLEFPRSGNSPDADQERIVKSSVQLSARNRSTRSQPVPTGTARRRSSAAPSDRNADRPKPGPSKTKLDLSTTRHVRFDQATLEKWLSGYLRVSLLRDGISAATGALALRTVILANDPHTAASLRLLDCAGIAGTVVELAKQSASVTGDQVLATLHLEITMTSSQDAATRRAEMSFARAQSAALLKGRPPQPPTTLPPRAPQADGYHLRLVLDRLEVAKGSSASSIEALHEPIQLQHQTGAHGYVTLNEATRSVEYPGSTVRRPFIMEAYDAHGSLIGLAKLPESFKLPFSDWVSVRDPFTGKDRLFAHIRLEEMAVANATDAPRVIAAAKSFRALSALTTITTPRDTTTPSFAHSSTRVAIINANGTISILETRKTHAAATATRLASVKTINTSGAFLGAKADINVIARLDASEVVCTQRIGFCSFEPAFNEEVSIEFALDKEVLDALGRAEAVIRVWHQEPNAAMAKGQTVLLGSARVSLRDLLLSQSGARGDFALTSPVDANIDDKTRAHPPLGHVRAAIFFEHHRELAQYFPPDDLATPFSSAAHYIATDATSVDDDDDDDDDDDAFGEGGEHVDFEDDYKDSILPPESAATDEHLVVQDNLGVSLPLLTGEAEEGSDDDERIVLQAPLSTPLNDRGDAALSPTQDRFESENDSMMQPLSASRGGGMLCVSVEEAMHLPMVLVRDSLQPPLPYVSFVLHGPRFSDARHTQPNPDGSSCNPRWFEDLRLPIENLGQLRDGILRFHVWHRASWQRDSVEDHGSVVSEGGARHPPPGLDFDPYSNGLALQHRTIAETSAVFGDNDIYLGTAVVDLSTLDVGIDRVHGWYHVIDAEQRRVGQVKVKVSIVRASSGVKDNDFAATSAEETVSSNTFASRDVSGKEDAKHDQDSEAALSPAALADAMQSLDLVSERLRMRMLRLENSSPAPQDNAGASVDRQVADEKEDQQENDGGITMCSQSGSNIDVEIPPSGASGDLESLDLNDGVAPVEPPRPQDTETLHSTEIMHTLEDADNLSPHPFDGAAAVESIHTTSEAKGGIGESDLVENTKTGEENYEVVKDCEETSSIEHGSALAADDDAINAALDQVETAIEGNTTDGIFDGDAEEDIEKRQESADVLTPADAGSGMVLEESASELHETIYGTQEAVSNDLDASKAHQVGETTSLARGQEEEDEEEEEEGTFDFENEEVEKCVFGPQDVIAENDEERISESRKGDIRLKRSAFSPVNWNEEHQQVEEEEDSFAEQPTKGTLANPDKDSVSSDAEAHDGSRDSTLSPGKYGQSVSTVEGVGGFQEHDIDQVQYVVDLHANEEDQEETTFAKSSNADLDELEFHGKRASQDPKAHESDSESSLSSEGAKSVLSSFAVDPMKMPDLPSTHYNQLAQVGPELPQAHICSGQEARVRRLSVSPIQVNETMEVGTPSLFASEEKRRMAKKNTWMDPETARIARILRGDSSKASN</sequence>
<feature type="region of interest" description="Disordered" evidence="1">
    <location>
        <begin position="1276"/>
        <end position="1512"/>
    </location>
</feature>
<dbReference type="PANTHER" id="PTHR21254">
    <property type="entry name" value="C2 DOMAIN-CONTAINING PROTEIN 3"/>
    <property type="match status" value="1"/>
</dbReference>
<feature type="region of interest" description="Disordered" evidence="1">
    <location>
        <begin position="1058"/>
        <end position="1099"/>
    </location>
</feature>
<feature type="compositionally biased region" description="Basic and acidic residues" evidence="1">
    <location>
        <begin position="1342"/>
        <end position="1354"/>
    </location>
</feature>
<feature type="compositionally biased region" description="Basic and acidic residues" evidence="1">
    <location>
        <begin position="1465"/>
        <end position="1482"/>
    </location>
</feature>